<keyword evidence="1" id="KW-0175">Coiled coil</keyword>
<protein>
    <recommendedName>
        <fullName evidence="5">Dynamin family protein</fullName>
    </recommendedName>
</protein>
<dbReference type="OrthoDB" id="530015at2"/>
<evidence type="ECO:0000313" key="3">
    <source>
        <dbReference type="EMBL" id="QES46778.1"/>
    </source>
</evidence>
<dbReference type="EMBL" id="CP029190">
    <property type="protein sequence ID" value="QES46778.1"/>
    <property type="molecule type" value="Genomic_DNA"/>
</dbReference>
<feature type="compositionally biased region" description="Low complexity" evidence="2">
    <location>
        <begin position="722"/>
        <end position="739"/>
    </location>
</feature>
<dbReference type="AlphaFoldDB" id="A0A5P2CYC2"/>
<dbReference type="Gene3D" id="3.40.50.300">
    <property type="entry name" value="P-loop containing nucleotide triphosphate hydrolases"/>
    <property type="match status" value="1"/>
</dbReference>
<name>A0A5P2CYC2_STRVZ</name>
<sequence length="751" mass="81879">MSRVARIGEIRRRREQQARQLDVARTWVTEVLAGLRLLDSLRLELLGAVPAEAEGRLAALGVELGELLEQLPLEAAEIETVAARFRRPTLNVGVIGRARQGKSRMIRSLTGLTEQEIPTGDGSFCTGVTSVIRHEDGVDTQAQVFLHSERSFLHEVIAPYYAELGLGTPPATLDRFAGPLPAEPAGHSAADGSRYAHLAGFHEALPAYRSLLRTPSPHPVPAGGIRSFVAQADEDETPLHSFRAVRHVRITTHFTEQDWTGLALIDLPGIGDTNLQDAQRIVAALKDEIDVVVFVRRPDALGDGIGTYDHDLYDHVRDGLSDVGLEQCSFLIVNRCSGPKNDNSANAERMLTQWLPASRFEVAEAHIADCSQPAEVAAVMDRVLEHLLTHLDGLDAQRLAARTEKAAELRERIARLLAQAGRLADLAQPSEVWFLPFTTLFKEASGRLATALAAYVRELREEREYADTSLAEAVDAILDAAQSDPGHPSVEQIVVRADAEDGLSVAYGKYLNESRARISRRFLECDLALHTRTERMQHRIAEILKGPGGLAALGPAEGAEFLRALADRIPKVREQGESEIRYALGLLAGFQLSYRGMLQHRVRGCLDGLHADTPAMRFPEGQVPTPGQVREMLEVCYSESLYACRAELHKALAEPSAAVFAIVEEFYDRVVSAAGAADEWLVFYQDARAEIWPGRFAALAEDAAHLRRWSETVGTVAALLEAPPGTAPGAPGAPADVPAPRAPHAPEEAAR</sequence>
<reference evidence="3 4" key="1">
    <citation type="submission" date="2018-05" db="EMBL/GenBank/DDBJ databases">
        <title>Streptomyces venezuelae.</title>
        <authorList>
            <person name="Kim W."/>
            <person name="Lee N."/>
            <person name="Cho B.-K."/>
        </authorList>
    </citation>
    <scope>NUCLEOTIDE SEQUENCE [LARGE SCALE GENOMIC DNA]</scope>
    <source>
        <strain evidence="3 4">ATCC 21782</strain>
    </source>
</reference>
<dbReference type="Proteomes" id="UP000325211">
    <property type="component" value="Chromosome"/>
</dbReference>
<dbReference type="SUPFAM" id="SSF52540">
    <property type="entry name" value="P-loop containing nucleoside triphosphate hydrolases"/>
    <property type="match status" value="1"/>
</dbReference>
<dbReference type="RefSeq" id="WP_150205656.1">
    <property type="nucleotide sequence ID" value="NZ_CP029190.1"/>
</dbReference>
<proteinExistence type="predicted"/>
<organism evidence="3 4">
    <name type="scientific">Streptomyces venezuelae</name>
    <dbReference type="NCBI Taxonomy" id="54571"/>
    <lineage>
        <taxon>Bacteria</taxon>
        <taxon>Bacillati</taxon>
        <taxon>Actinomycetota</taxon>
        <taxon>Actinomycetes</taxon>
        <taxon>Kitasatosporales</taxon>
        <taxon>Streptomycetaceae</taxon>
        <taxon>Streptomyces</taxon>
    </lineage>
</organism>
<accession>A0A5P2CYC2</accession>
<dbReference type="InterPro" id="IPR027417">
    <property type="entry name" value="P-loop_NTPase"/>
</dbReference>
<gene>
    <name evidence="3" type="ORF">DEJ50_01825</name>
</gene>
<feature type="region of interest" description="Disordered" evidence="2">
    <location>
        <begin position="722"/>
        <end position="751"/>
    </location>
</feature>
<evidence type="ECO:0000256" key="1">
    <source>
        <dbReference type="SAM" id="Coils"/>
    </source>
</evidence>
<evidence type="ECO:0000313" key="4">
    <source>
        <dbReference type="Proteomes" id="UP000325211"/>
    </source>
</evidence>
<evidence type="ECO:0008006" key="5">
    <source>
        <dbReference type="Google" id="ProtNLM"/>
    </source>
</evidence>
<feature type="coiled-coil region" evidence="1">
    <location>
        <begin position="399"/>
        <end position="426"/>
    </location>
</feature>
<evidence type="ECO:0000256" key="2">
    <source>
        <dbReference type="SAM" id="MobiDB-lite"/>
    </source>
</evidence>